<dbReference type="PROSITE" id="PS50110">
    <property type="entry name" value="RESPONSE_REGULATORY"/>
    <property type="match status" value="1"/>
</dbReference>
<feature type="domain" description="Response regulatory" evidence="14">
    <location>
        <begin position="635"/>
        <end position="751"/>
    </location>
</feature>
<evidence type="ECO:0000256" key="11">
    <source>
        <dbReference type="SAM" id="Coils"/>
    </source>
</evidence>
<evidence type="ECO:0000256" key="2">
    <source>
        <dbReference type="ARBA" id="ARBA00004370"/>
    </source>
</evidence>
<dbReference type="GO" id="GO:0006355">
    <property type="term" value="P:regulation of DNA-templated transcription"/>
    <property type="evidence" value="ECO:0007669"/>
    <property type="project" value="InterPro"/>
</dbReference>
<keyword evidence="21" id="KW-1185">Reference proteome</keyword>
<dbReference type="SUPFAM" id="SSF47384">
    <property type="entry name" value="Homodimeric domain of signal transducing histidine kinase"/>
    <property type="match status" value="1"/>
</dbReference>
<dbReference type="InterPro" id="IPR003661">
    <property type="entry name" value="HisK_dim/P_dom"/>
</dbReference>
<dbReference type="SMART" id="SM00091">
    <property type="entry name" value="PAS"/>
    <property type="match status" value="1"/>
</dbReference>
<feature type="domain" description="Histidine kinase" evidence="13">
    <location>
        <begin position="393"/>
        <end position="616"/>
    </location>
</feature>
<feature type="transmembrane region" description="Helical" evidence="12">
    <location>
        <begin position="167"/>
        <end position="185"/>
    </location>
</feature>
<keyword evidence="7" id="KW-0418">Kinase</keyword>
<comment type="catalytic activity">
    <reaction evidence="1">
        <text>ATP + protein L-histidine = ADP + protein N-phospho-L-histidine.</text>
        <dbReference type="EC" id="2.7.13.3"/>
    </reaction>
</comment>
<reference evidence="20" key="1">
    <citation type="submission" date="2020-06" db="EMBL/GenBank/DDBJ databases">
        <title>Draft genomic sequecing of Geomonas sp. Red736.</title>
        <authorList>
            <person name="Itoh H."/>
            <person name="Xu Z.X."/>
            <person name="Ushijima N."/>
            <person name="Masuda Y."/>
            <person name="Shiratori Y."/>
            <person name="Senoo K."/>
        </authorList>
    </citation>
    <scope>NUCLEOTIDE SEQUENCE [LARGE SCALE GENOMIC DNA]</scope>
    <source>
        <strain evidence="20">Red736</strain>
    </source>
</reference>
<dbReference type="PANTHER" id="PTHR43065">
    <property type="entry name" value="SENSOR HISTIDINE KINASE"/>
    <property type="match status" value="1"/>
</dbReference>
<evidence type="ECO:0000313" key="18">
    <source>
        <dbReference type="EMBL" id="GFO63274.1"/>
    </source>
</evidence>
<keyword evidence="6" id="KW-0547">Nucleotide-binding</keyword>
<dbReference type="PRINTS" id="PR00344">
    <property type="entry name" value="BCTRLSENSOR"/>
</dbReference>
<evidence type="ECO:0000259" key="14">
    <source>
        <dbReference type="PROSITE" id="PS50110"/>
    </source>
</evidence>
<evidence type="ECO:0000256" key="7">
    <source>
        <dbReference type="ARBA" id="ARBA00022777"/>
    </source>
</evidence>
<dbReference type="InterPro" id="IPR000700">
    <property type="entry name" value="PAS-assoc_C"/>
</dbReference>
<accession>A0A6V8MTS1</accession>
<keyword evidence="8 19" id="KW-0067">ATP-binding</keyword>
<dbReference type="Gene3D" id="3.30.450.20">
    <property type="entry name" value="PAS domain"/>
    <property type="match status" value="1"/>
</dbReference>
<dbReference type="EMBL" id="BLXY01000002">
    <property type="protein sequence ID" value="GFO63274.1"/>
    <property type="molecule type" value="Genomic_DNA"/>
</dbReference>
<dbReference type="Pfam" id="PF00989">
    <property type="entry name" value="PAS"/>
    <property type="match status" value="1"/>
</dbReference>
<evidence type="ECO:0000313" key="20">
    <source>
        <dbReference type="Proteomes" id="UP000568888"/>
    </source>
</evidence>
<evidence type="ECO:0000256" key="4">
    <source>
        <dbReference type="ARBA" id="ARBA00022553"/>
    </source>
</evidence>
<dbReference type="Gene3D" id="1.10.287.130">
    <property type="match status" value="1"/>
</dbReference>
<dbReference type="GO" id="GO:0005524">
    <property type="term" value="F:ATP binding"/>
    <property type="evidence" value="ECO:0007669"/>
    <property type="project" value="UniProtKB-KW"/>
</dbReference>
<dbReference type="AlphaFoldDB" id="A0A6V8MTS1"/>
<dbReference type="InterPro" id="IPR003660">
    <property type="entry name" value="HAMP_dom"/>
</dbReference>
<dbReference type="InterPro" id="IPR001789">
    <property type="entry name" value="Sig_transdc_resp-reg_receiver"/>
</dbReference>
<dbReference type="SUPFAM" id="SSF55785">
    <property type="entry name" value="PYP-like sensor domain (PAS domain)"/>
    <property type="match status" value="1"/>
</dbReference>
<dbReference type="CDD" id="cd00130">
    <property type="entry name" value="PAS"/>
    <property type="match status" value="1"/>
</dbReference>
<keyword evidence="9" id="KW-0902">Two-component regulatory system</keyword>
<evidence type="ECO:0000259" key="16">
    <source>
        <dbReference type="PROSITE" id="PS50113"/>
    </source>
</evidence>
<dbReference type="Pfam" id="PF02518">
    <property type="entry name" value="HATPase_c"/>
    <property type="match status" value="1"/>
</dbReference>
<dbReference type="InterPro" id="IPR013767">
    <property type="entry name" value="PAS_fold"/>
</dbReference>
<dbReference type="InterPro" id="IPR036097">
    <property type="entry name" value="HisK_dim/P_sf"/>
</dbReference>
<dbReference type="SMART" id="SM00086">
    <property type="entry name" value="PAC"/>
    <property type="match status" value="1"/>
</dbReference>
<dbReference type="GO" id="GO:0000155">
    <property type="term" value="F:phosphorelay sensor kinase activity"/>
    <property type="evidence" value="ECO:0007669"/>
    <property type="project" value="InterPro"/>
</dbReference>
<feature type="domain" description="HAMP" evidence="17">
    <location>
        <begin position="186"/>
        <end position="238"/>
    </location>
</feature>
<evidence type="ECO:0000256" key="9">
    <source>
        <dbReference type="ARBA" id="ARBA00023012"/>
    </source>
</evidence>
<dbReference type="Gene3D" id="3.30.565.10">
    <property type="entry name" value="Histidine kinase-like ATPase, C-terminal domain"/>
    <property type="match status" value="1"/>
</dbReference>
<dbReference type="InterPro" id="IPR036890">
    <property type="entry name" value="HATPase_C_sf"/>
</dbReference>
<dbReference type="SUPFAM" id="SSF55874">
    <property type="entry name" value="ATPase domain of HSP90 chaperone/DNA topoisomerase II/histidine kinase"/>
    <property type="match status" value="1"/>
</dbReference>
<dbReference type="Proteomes" id="UP000831485">
    <property type="component" value="Chromosome"/>
</dbReference>
<organism evidence="18 20">
    <name type="scientific">Geomonas paludis</name>
    <dbReference type="NCBI Taxonomy" id="2740185"/>
    <lineage>
        <taxon>Bacteria</taxon>
        <taxon>Pseudomonadati</taxon>
        <taxon>Thermodesulfobacteriota</taxon>
        <taxon>Desulfuromonadia</taxon>
        <taxon>Geobacterales</taxon>
        <taxon>Geobacteraceae</taxon>
        <taxon>Geomonas</taxon>
    </lineage>
</organism>
<feature type="domain" description="PAC" evidence="16">
    <location>
        <begin position="321"/>
        <end position="373"/>
    </location>
</feature>
<gene>
    <name evidence="18" type="ORF">GMPD_11930</name>
    <name evidence="19" type="ORF">M1B72_10920</name>
</gene>
<dbReference type="Gene3D" id="3.40.50.2300">
    <property type="match status" value="1"/>
</dbReference>
<proteinExistence type="predicted"/>
<dbReference type="EMBL" id="CP096574">
    <property type="protein sequence ID" value="UPU38194.1"/>
    <property type="molecule type" value="Genomic_DNA"/>
</dbReference>
<keyword evidence="11" id="KW-0175">Coiled coil</keyword>
<dbReference type="PROSITE" id="PS50109">
    <property type="entry name" value="HIS_KIN"/>
    <property type="match status" value="1"/>
</dbReference>
<feature type="coiled-coil region" evidence="11">
    <location>
        <begin position="219"/>
        <end position="246"/>
    </location>
</feature>
<dbReference type="InterPro" id="IPR005467">
    <property type="entry name" value="His_kinase_dom"/>
</dbReference>
<dbReference type="PANTHER" id="PTHR43065:SF42">
    <property type="entry name" value="TWO-COMPONENT SENSOR PPRA"/>
    <property type="match status" value="1"/>
</dbReference>
<reference evidence="19" key="3">
    <citation type="submission" date="2022-04" db="EMBL/GenBank/DDBJ databases">
        <authorList>
            <person name="Liu G."/>
        </authorList>
    </citation>
    <scope>NUCLEOTIDE SEQUENCE</scope>
    <source>
        <strain evidence="19">RG22</strain>
    </source>
</reference>
<evidence type="ECO:0000256" key="8">
    <source>
        <dbReference type="ARBA" id="ARBA00022840"/>
    </source>
</evidence>
<evidence type="ECO:0000313" key="21">
    <source>
        <dbReference type="Proteomes" id="UP000831485"/>
    </source>
</evidence>
<dbReference type="GO" id="GO:0016020">
    <property type="term" value="C:membrane"/>
    <property type="evidence" value="ECO:0007669"/>
    <property type="project" value="UniProtKB-SubCell"/>
</dbReference>
<dbReference type="InterPro" id="IPR035965">
    <property type="entry name" value="PAS-like_dom_sf"/>
</dbReference>
<dbReference type="InterPro" id="IPR000014">
    <property type="entry name" value="PAS"/>
</dbReference>
<dbReference type="SMART" id="SM00387">
    <property type="entry name" value="HATPase_c"/>
    <property type="match status" value="1"/>
</dbReference>
<dbReference type="NCBIfam" id="TIGR00229">
    <property type="entry name" value="sensory_box"/>
    <property type="match status" value="1"/>
</dbReference>
<dbReference type="SUPFAM" id="SSF52172">
    <property type="entry name" value="CheY-like"/>
    <property type="match status" value="1"/>
</dbReference>
<dbReference type="Pfam" id="PF00512">
    <property type="entry name" value="HisKA"/>
    <property type="match status" value="1"/>
</dbReference>
<dbReference type="InterPro" id="IPR004358">
    <property type="entry name" value="Sig_transdc_His_kin-like_C"/>
</dbReference>
<keyword evidence="12" id="KW-0812">Transmembrane</keyword>
<evidence type="ECO:0000256" key="6">
    <source>
        <dbReference type="ARBA" id="ARBA00022741"/>
    </source>
</evidence>
<reference evidence="18" key="2">
    <citation type="journal article" date="2021" name="Int. J. Syst. Evol. Microbiol.">
        <title>Geomonas silvestris sp. nov., Geomonas paludis sp. nov. and Geomonas limicola sp. nov., isolated from terrestrial environments, and emended description of the genus Geomonas.</title>
        <authorList>
            <person name="Itoh H."/>
            <person name="Xu Z."/>
            <person name="Masuda Y."/>
            <person name="Ushijima N."/>
            <person name="Hayakawa C."/>
            <person name="Shiratori Y."/>
            <person name="Senoo K."/>
        </authorList>
    </citation>
    <scope>NUCLEOTIDE SEQUENCE</scope>
    <source>
        <strain evidence="18">Red736</strain>
    </source>
</reference>
<feature type="domain" description="PAS" evidence="15">
    <location>
        <begin position="243"/>
        <end position="316"/>
    </location>
</feature>
<dbReference type="PROSITE" id="PS50885">
    <property type="entry name" value="HAMP"/>
    <property type="match status" value="1"/>
</dbReference>
<evidence type="ECO:0000256" key="5">
    <source>
        <dbReference type="ARBA" id="ARBA00022679"/>
    </source>
</evidence>
<name>A0A6V8MTS1_9BACT</name>
<evidence type="ECO:0000259" key="15">
    <source>
        <dbReference type="PROSITE" id="PS50112"/>
    </source>
</evidence>
<dbReference type="PROSITE" id="PS50112">
    <property type="entry name" value="PAS"/>
    <property type="match status" value="1"/>
</dbReference>
<dbReference type="SMART" id="SM00388">
    <property type="entry name" value="HisKA"/>
    <property type="match status" value="1"/>
</dbReference>
<evidence type="ECO:0000313" key="19">
    <source>
        <dbReference type="EMBL" id="UPU38194.1"/>
    </source>
</evidence>
<evidence type="ECO:0000259" key="13">
    <source>
        <dbReference type="PROSITE" id="PS50109"/>
    </source>
</evidence>
<keyword evidence="4 10" id="KW-0597">Phosphoprotein</keyword>
<dbReference type="InterPro" id="IPR011006">
    <property type="entry name" value="CheY-like_superfamily"/>
</dbReference>
<keyword evidence="12" id="KW-1133">Transmembrane helix</keyword>
<evidence type="ECO:0000256" key="1">
    <source>
        <dbReference type="ARBA" id="ARBA00000085"/>
    </source>
</evidence>
<evidence type="ECO:0000259" key="17">
    <source>
        <dbReference type="PROSITE" id="PS50885"/>
    </source>
</evidence>
<dbReference type="Proteomes" id="UP000568888">
    <property type="component" value="Unassembled WGS sequence"/>
</dbReference>
<keyword evidence="12" id="KW-0472">Membrane</keyword>
<keyword evidence="5" id="KW-0808">Transferase</keyword>
<dbReference type="InterPro" id="IPR003594">
    <property type="entry name" value="HATPase_dom"/>
</dbReference>
<dbReference type="CDD" id="cd00082">
    <property type="entry name" value="HisKA"/>
    <property type="match status" value="1"/>
</dbReference>
<dbReference type="SMART" id="SM00448">
    <property type="entry name" value="REC"/>
    <property type="match status" value="1"/>
</dbReference>
<dbReference type="Pfam" id="PF00072">
    <property type="entry name" value="Response_reg"/>
    <property type="match status" value="1"/>
</dbReference>
<evidence type="ECO:0000256" key="10">
    <source>
        <dbReference type="PROSITE-ProRule" id="PRU00169"/>
    </source>
</evidence>
<dbReference type="EC" id="2.7.13.3" evidence="3"/>
<evidence type="ECO:0000256" key="12">
    <source>
        <dbReference type="SAM" id="Phobius"/>
    </source>
</evidence>
<protein>
    <recommendedName>
        <fullName evidence="3">histidine kinase</fullName>
        <ecNumber evidence="3">2.7.13.3</ecNumber>
    </recommendedName>
</protein>
<dbReference type="PROSITE" id="PS50113">
    <property type="entry name" value="PAC"/>
    <property type="match status" value="1"/>
</dbReference>
<dbReference type="RefSeq" id="WP_183346148.1">
    <property type="nucleotide sequence ID" value="NZ_BLXY01000002.1"/>
</dbReference>
<feature type="modified residue" description="4-aspartylphosphate" evidence="10">
    <location>
        <position position="686"/>
    </location>
</feature>
<dbReference type="InterPro" id="IPR001610">
    <property type="entry name" value="PAC"/>
</dbReference>
<sequence length="754" mass="82612">MFKRLEVKIIVSLALILTAMIAVYGRWTGSRQQTIYVQALTDNLRVLAHSLADNAAGFIVIKEYAGLEAHMMNAAQMPDVVTIQVIEPTGNLLCNVVRPSRDTSPRLVYDSRTVTVPTSPKPVLKRSGDQLVCWAPITAGTHLGWVRMALSLETADQLQQATWHSSLQIGALWIVVGTLLMFVVVRRPLRAVRELSLFAQDLQDRKGAQVSVRRGVYEIDLLADALNHSSTELRDAEQRLMAEQERLTVTLQSIGDGVIATDTDNRIVLLNHVAEVLTGWSEAEALWQPLDEVLKLNGNKEVSEVMAELHHVIEARQALELHGQHRLQARSGAERTVTVNSAPIINSSGELAGMVLVIHDVTEKAKMEAEKQGLAQQLIQSQKMEAVGQLAGGVAHDFNNMLGVIIGHAELGMLTAEPTSQMHDRLKEILDAAKRSAEITKQLLAFSRQQHAEPKVLDLNETIARMLKMLHRLIGEDIDLSWSPGFDLWKVKLDPSQLDQVMANLCVNARDAIAGVGTIQIFTENVTLDLHAHPCMADLAPGDYVMLVVADNGRGMTREVMDRIFEPFYTTKELGRGTGLGLATVFGIVKQNCGSIEVVSEPDQGATFRVYLPAVHEAAQEAKPEGVRPEGGTERILLVEDEAAILAIGSTILTGLGYTVYPAASPEQAIDIAADPGKVIDLLLTDIIMPGMNGRDLSEQLLRSRPGLKCLFMSGYTSDVIAQRGKVEEYMCFLQKPFTMQTLAAKVREALASS</sequence>
<comment type="subcellular location">
    <subcellularLocation>
        <location evidence="2">Membrane</location>
    </subcellularLocation>
</comment>
<evidence type="ECO:0000256" key="3">
    <source>
        <dbReference type="ARBA" id="ARBA00012438"/>
    </source>
</evidence>